<dbReference type="GO" id="GO:0008270">
    <property type="term" value="F:zinc ion binding"/>
    <property type="evidence" value="ECO:0007669"/>
    <property type="project" value="InterPro"/>
</dbReference>
<keyword evidence="3" id="KW-0805">Transcription regulation</keyword>
<evidence type="ECO:0000256" key="5">
    <source>
        <dbReference type="ARBA" id="ARBA00023163"/>
    </source>
</evidence>
<evidence type="ECO:0000256" key="1">
    <source>
        <dbReference type="ARBA" id="ARBA00022723"/>
    </source>
</evidence>
<dbReference type="PANTHER" id="PTHR36206">
    <property type="entry name" value="ASPERCRYPTIN BIOSYNTHESIS CLUSTER-SPECIFIC TRANSCRIPTION REGULATOR ATNN-RELATED"/>
    <property type="match status" value="1"/>
</dbReference>
<evidence type="ECO:0000256" key="4">
    <source>
        <dbReference type="ARBA" id="ARBA00023125"/>
    </source>
</evidence>
<dbReference type="GO" id="GO:0003677">
    <property type="term" value="F:DNA binding"/>
    <property type="evidence" value="ECO:0007669"/>
    <property type="project" value="UniProtKB-KW"/>
</dbReference>
<dbReference type="CDD" id="cd00067">
    <property type="entry name" value="GAL4"/>
    <property type="match status" value="1"/>
</dbReference>
<evidence type="ECO:0000313" key="9">
    <source>
        <dbReference type="Proteomes" id="UP000696280"/>
    </source>
</evidence>
<keyword evidence="5" id="KW-0804">Transcription</keyword>
<dbReference type="Proteomes" id="UP000696280">
    <property type="component" value="Unassembled WGS sequence"/>
</dbReference>
<feature type="domain" description="Zn(2)-C6 fungal-type" evidence="7">
    <location>
        <begin position="138"/>
        <end position="166"/>
    </location>
</feature>
<dbReference type="PROSITE" id="PS00463">
    <property type="entry name" value="ZN2_CY6_FUNGAL_1"/>
    <property type="match status" value="1"/>
</dbReference>
<dbReference type="PROSITE" id="PS50048">
    <property type="entry name" value="ZN2_CY6_FUNGAL_2"/>
    <property type="match status" value="1"/>
</dbReference>
<dbReference type="AlphaFoldDB" id="A0A9N9PMN1"/>
<accession>A0A9N9PMN1</accession>
<keyword evidence="2" id="KW-0862">Zinc</keyword>
<dbReference type="PANTHER" id="PTHR36206:SF12">
    <property type="entry name" value="ASPERCRYPTIN BIOSYNTHESIS CLUSTER-SPECIFIC TRANSCRIPTION REGULATOR ATNN-RELATED"/>
    <property type="match status" value="1"/>
</dbReference>
<organism evidence="8 9">
    <name type="scientific">Hymenoscyphus fraxineus</name>
    <dbReference type="NCBI Taxonomy" id="746836"/>
    <lineage>
        <taxon>Eukaryota</taxon>
        <taxon>Fungi</taxon>
        <taxon>Dikarya</taxon>
        <taxon>Ascomycota</taxon>
        <taxon>Pezizomycotina</taxon>
        <taxon>Leotiomycetes</taxon>
        <taxon>Helotiales</taxon>
        <taxon>Helotiaceae</taxon>
        <taxon>Hymenoscyphus</taxon>
    </lineage>
</organism>
<dbReference type="GO" id="GO:0000981">
    <property type="term" value="F:DNA-binding transcription factor activity, RNA polymerase II-specific"/>
    <property type="evidence" value="ECO:0007669"/>
    <property type="project" value="InterPro"/>
</dbReference>
<protein>
    <recommendedName>
        <fullName evidence="7">Zn(2)-C6 fungal-type domain-containing protein</fullName>
    </recommendedName>
</protein>
<proteinExistence type="predicted"/>
<evidence type="ECO:0000256" key="3">
    <source>
        <dbReference type="ARBA" id="ARBA00023015"/>
    </source>
</evidence>
<dbReference type="InterPro" id="IPR001138">
    <property type="entry name" value="Zn2Cys6_DnaBD"/>
</dbReference>
<dbReference type="EMBL" id="CAJVRL010000046">
    <property type="protein sequence ID" value="CAG8952536.1"/>
    <property type="molecule type" value="Genomic_DNA"/>
</dbReference>
<dbReference type="OrthoDB" id="2593732at2759"/>
<evidence type="ECO:0000259" key="7">
    <source>
        <dbReference type="PROSITE" id="PS50048"/>
    </source>
</evidence>
<keyword evidence="4" id="KW-0238">DNA-binding</keyword>
<dbReference type="SUPFAM" id="SSF57701">
    <property type="entry name" value="Zn2/Cys6 DNA-binding domain"/>
    <property type="match status" value="1"/>
</dbReference>
<dbReference type="Pfam" id="PF00172">
    <property type="entry name" value="Zn_clus"/>
    <property type="match status" value="1"/>
</dbReference>
<evidence type="ECO:0000256" key="6">
    <source>
        <dbReference type="ARBA" id="ARBA00023242"/>
    </source>
</evidence>
<keyword evidence="1" id="KW-0479">Metal-binding</keyword>
<keyword evidence="9" id="KW-1185">Reference proteome</keyword>
<reference evidence="8" key="1">
    <citation type="submission" date="2021-07" db="EMBL/GenBank/DDBJ databases">
        <authorList>
            <person name="Durling M."/>
        </authorList>
    </citation>
    <scope>NUCLEOTIDE SEQUENCE</scope>
</reference>
<evidence type="ECO:0000256" key="2">
    <source>
        <dbReference type="ARBA" id="ARBA00022833"/>
    </source>
</evidence>
<dbReference type="SMART" id="SM00066">
    <property type="entry name" value="GAL4"/>
    <property type="match status" value="1"/>
</dbReference>
<keyword evidence="6" id="KW-0539">Nucleus</keyword>
<dbReference type="InterPro" id="IPR052360">
    <property type="entry name" value="Transcr_Regulatory_Proteins"/>
</dbReference>
<dbReference type="Gene3D" id="4.10.240.10">
    <property type="entry name" value="Zn(2)-C6 fungal-type DNA-binding domain"/>
    <property type="match status" value="1"/>
</dbReference>
<comment type="caution">
    <text evidence="8">The sequence shown here is derived from an EMBL/GenBank/DDBJ whole genome shotgun (WGS) entry which is preliminary data.</text>
</comment>
<evidence type="ECO:0000313" key="8">
    <source>
        <dbReference type="EMBL" id="CAG8952536.1"/>
    </source>
</evidence>
<dbReference type="InterPro" id="IPR036864">
    <property type="entry name" value="Zn2-C6_fun-type_DNA-bd_sf"/>
</dbReference>
<name>A0A9N9PMN1_9HELO</name>
<sequence>MPLSPGWSACDIPFSQAPRPSRILQYFLRLLSGAFVIGKASISLGPFHEFSKPDTVCFKTDAYLLSRFIDYSSPFVSQKSGQRYVRWTFSIAKQPNQDKHIRDSIQTRSKPIAEMENNPITLETLKRKRAFLPKSRSGCKTCKIRRVKCDEQKPSCARCIHSGRACDGYAPSRLLPLQVPTMVLASMSAGTRVDPVKSLLPDHLFHNPLERRAFDFFLKCTVSQLSCVVRSDFWTRDVLQAAHHEVAIKYAVVALGSLHEGCVRGESRISWEGEEGNRLGFATRQYIKAIGHFCDPKRKEKKRLDVASITCILFICFELLRCQLNSALSHINGGVKILEELQSSNSLTIPAQSYVPVSTLRNIFKRLDSQASQLSFGRRRHLLSEHSRITLAHDLKFESLEDARNALDDIWGSATLHIATSPPPNVPPDEARKNLAAMQNLIYEELEIWSRSFGVLLNYLKSKGNLDGPTQNSINTMELQWKQIGLLRQTDAALMVEDEMFWDGFAHEYEVMLSMAENIIASTPPSTSRPMPKPISAKTETRGEELLFYLDNSVLFPLFFIAVKSRDRILRRKALTALEQANRQEGVWNSNFLASVARKVIDIEEEGLAEEELERIPRERRVWRVSGLFNGAPRNAKMVFVRVARPQVEEYIDW</sequence>
<gene>
    <name evidence="8" type="ORF">HYFRA_00009640</name>
</gene>